<protein>
    <recommendedName>
        <fullName evidence="3">Nucleic acid-binding protein</fullName>
    </recommendedName>
</protein>
<dbReference type="Gene3D" id="3.40.50.1010">
    <property type="entry name" value="5'-nuclease"/>
    <property type="match status" value="1"/>
</dbReference>
<dbReference type="EMBL" id="VITO01000011">
    <property type="protein sequence ID" value="TWB25009.1"/>
    <property type="molecule type" value="Genomic_DNA"/>
</dbReference>
<name>A0A560FTQ1_9PROT</name>
<dbReference type="AlphaFoldDB" id="A0A560FTQ1"/>
<organism evidence="1 2">
    <name type="scientific">Nitrospirillum amazonense</name>
    <dbReference type="NCBI Taxonomy" id="28077"/>
    <lineage>
        <taxon>Bacteria</taxon>
        <taxon>Pseudomonadati</taxon>
        <taxon>Pseudomonadota</taxon>
        <taxon>Alphaproteobacteria</taxon>
        <taxon>Rhodospirillales</taxon>
        <taxon>Azospirillaceae</taxon>
        <taxon>Nitrospirillum</taxon>
    </lineage>
</organism>
<evidence type="ECO:0000313" key="1">
    <source>
        <dbReference type="EMBL" id="TWB25009.1"/>
    </source>
</evidence>
<keyword evidence="2" id="KW-1185">Reference proteome</keyword>
<sequence>MNTALKAADDPMAQTLDAIPNLALRLGLCVYDAIYLGLALRSGLPLAPLGTTLRQAAASSNVRLMLP</sequence>
<evidence type="ECO:0000313" key="2">
    <source>
        <dbReference type="Proteomes" id="UP000316545"/>
    </source>
</evidence>
<dbReference type="Proteomes" id="UP000316545">
    <property type="component" value="Unassembled WGS sequence"/>
</dbReference>
<reference evidence="1 2" key="1">
    <citation type="submission" date="2019-06" db="EMBL/GenBank/DDBJ databases">
        <title>Genomic Encyclopedia of Type Strains, Phase IV (KMG-V): Genome sequencing to study the core and pangenomes of soil and plant-associated prokaryotes.</title>
        <authorList>
            <person name="Whitman W."/>
        </authorList>
    </citation>
    <scope>NUCLEOTIDE SEQUENCE [LARGE SCALE GENOMIC DNA]</scope>
    <source>
        <strain evidence="1 2">BR 11865</strain>
    </source>
</reference>
<proteinExistence type="predicted"/>
<comment type="caution">
    <text evidence="1">The sequence shown here is derived from an EMBL/GenBank/DDBJ whole genome shotgun (WGS) entry which is preliminary data.</text>
</comment>
<gene>
    <name evidence="1" type="ORF">FBZ88_11186</name>
</gene>
<evidence type="ECO:0008006" key="3">
    <source>
        <dbReference type="Google" id="ProtNLM"/>
    </source>
</evidence>
<accession>A0A560FTQ1</accession>